<dbReference type="SUPFAM" id="SSF82607">
    <property type="entry name" value="YbaB-like"/>
    <property type="match status" value="1"/>
</dbReference>
<evidence type="ECO:0000256" key="1">
    <source>
        <dbReference type="ARBA" id="ARBA00023125"/>
    </source>
</evidence>
<comment type="similarity">
    <text evidence="2">Belongs to the YbaB/EbfC family.</text>
</comment>
<keyword evidence="2" id="KW-0963">Cytoplasm</keyword>
<dbReference type="PIRSF" id="PIRSF004555">
    <property type="entry name" value="UCP004555"/>
    <property type="match status" value="1"/>
</dbReference>
<name>A0A518DJB2_9BACT</name>
<dbReference type="PANTHER" id="PTHR33449:SF1">
    <property type="entry name" value="NUCLEOID-ASSOCIATED PROTEIN YBAB"/>
    <property type="match status" value="1"/>
</dbReference>
<evidence type="ECO:0000313" key="3">
    <source>
        <dbReference type="EMBL" id="QDU91574.1"/>
    </source>
</evidence>
<gene>
    <name evidence="3" type="primary">ybaB</name>
    <name evidence="3" type="ORF">Pla175_50040</name>
</gene>
<comment type="subunit">
    <text evidence="2">Homodimer.</text>
</comment>
<dbReference type="Gene3D" id="3.30.1310.10">
    <property type="entry name" value="Nucleoid-associated protein YbaB-like domain"/>
    <property type="match status" value="1"/>
</dbReference>
<dbReference type="InterPro" id="IPR036894">
    <property type="entry name" value="YbaB-like_sf"/>
</dbReference>
<accession>A0A518DJB2</accession>
<dbReference type="GO" id="GO:0043590">
    <property type="term" value="C:bacterial nucleoid"/>
    <property type="evidence" value="ECO:0007669"/>
    <property type="project" value="UniProtKB-UniRule"/>
</dbReference>
<dbReference type="RefSeq" id="WP_145291742.1">
    <property type="nucleotide sequence ID" value="NZ_CP036291.1"/>
</dbReference>
<dbReference type="Proteomes" id="UP000317429">
    <property type="component" value="Chromosome"/>
</dbReference>
<dbReference type="GO" id="GO:0005829">
    <property type="term" value="C:cytosol"/>
    <property type="evidence" value="ECO:0007669"/>
    <property type="project" value="TreeGrafter"/>
</dbReference>
<dbReference type="EMBL" id="CP036291">
    <property type="protein sequence ID" value="QDU91574.1"/>
    <property type="molecule type" value="Genomic_DNA"/>
</dbReference>
<evidence type="ECO:0000256" key="2">
    <source>
        <dbReference type="HAMAP-Rule" id="MF_00274"/>
    </source>
</evidence>
<organism evidence="3 4">
    <name type="scientific">Pirellulimonas nuda</name>
    <dbReference type="NCBI Taxonomy" id="2528009"/>
    <lineage>
        <taxon>Bacteria</taxon>
        <taxon>Pseudomonadati</taxon>
        <taxon>Planctomycetota</taxon>
        <taxon>Planctomycetia</taxon>
        <taxon>Pirellulales</taxon>
        <taxon>Lacipirellulaceae</taxon>
        <taxon>Pirellulimonas</taxon>
    </lineage>
</organism>
<sequence length="122" mass="12477">MLKGLGALANLGTIMQQAKEVGGKMQAAQERLRQQRVTGAAGGGMVEVEMTGAGEALAVRIDAGLVASGDREMIEDLLPAAINAALEKTRALHAEAMQEAASGMNVPGMPDMSELMGKLGGS</sequence>
<dbReference type="InterPro" id="IPR004401">
    <property type="entry name" value="YbaB/EbfC"/>
</dbReference>
<evidence type="ECO:0000313" key="4">
    <source>
        <dbReference type="Proteomes" id="UP000317429"/>
    </source>
</evidence>
<comment type="function">
    <text evidence="2">Binds to DNA and alters its conformation. May be involved in regulation of gene expression, nucleoid organization and DNA protection.</text>
</comment>
<dbReference type="OrthoDB" id="288497at2"/>
<keyword evidence="1 2" id="KW-0238">DNA-binding</keyword>
<dbReference type="AlphaFoldDB" id="A0A518DJB2"/>
<dbReference type="PANTHER" id="PTHR33449">
    <property type="entry name" value="NUCLEOID-ASSOCIATED PROTEIN YBAB"/>
    <property type="match status" value="1"/>
</dbReference>
<dbReference type="KEGG" id="pnd:Pla175_50040"/>
<keyword evidence="4" id="KW-1185">Reference proteome</keyword>
<dbReference type="GO" id="GO:0003677">
    <property type="term" value="F:DNA binding"/>
    <property type="evidence" value="ECO:0007669"/>
    <property type="project" value="UniProtKB-UniRule"/>
</dbReference>
<reference evidence="3 4" key="1">
    <citation type="submission" date="2019-02" db="EMBL/GenBank/DDBJ databases">
        <title>Deep-cultivation of Planctomycetes and their phenomic and genomic characterization uncovers novel biology.</title>
        <authorList>
            <person name="Wiegand S."/>
            <person name="Jogler M."/>
            <person name="Boedeker C."/>
            <person name="Pinto D."/>
            <person name="Vollmers J."/>
            <person name="Rivas-Marin E."/>
            <person name="Kohn T."/>
            <person name="Peeters S.H."/>
            <person name="Heuer A."/>
            <person name="Rast P."/>
            <person name="Oberbeckmann S."/>
            <person name="Bunk B."/>
            <person name="Jeske O."/>
            <person name="Meyerdierks A."/>
            <person name="Storesund J.E."/>
            <person name="Kallscheuer N."/>
            <person name="Luecker S."/>
            <person name="Lage O.M."/>
            <person name="Pohl T."/>
            <person name="Merkel B.J."/>
            <person name="Hornburger P."/>
            <person name="Mueller R.-W."/>
            <person name="Bruemmer F."/>
            <person name="Labrenz M."/>
            <person name="Spormann A.M."/>
            <person name="Op den Camp H."/>
            <person name="Overmann J."/>
            <person name="Amann R."/>
            <person name="Jetten M.S.M."/>
            <person name="Mascher T."/>
            <person name="Medema M.H."/>
            <person name="Devos D.P."/>
            <person name="Kaster A.-K."/>
            <person name="Ovreas L."/>
            <person name="Rohde M."/>
            <person name="Galperin M.Y."/>
            <person name="Jogler C."/>
        </authorList>
    </citation>
    <scope>NUCLEOTIDE SEQUENCE [LARGE SCALE GENOMIC DNA]</scope>
    <source>
        <strain evidence="3 4">Pla175</strain>
    </source>
</reference>
<comment type="subcellular location">
    <subcellularLocation>
        <location evidence="2">Cytoplasm</location>
        <location evidence="2">Nucleoid</location>
    </subcellularLocation>
</comment>
<dbReference type="NCBIfam" id="TIGR00103">
    <property type="entry name" value="DNA_YbaB_EbfC"/>
    <property type="match status" value="1"/>
</dbReference>
<dbReference type="Pfam" id="PF02575">
    <property type="entry name" value="YbaB_DNA_bd"/>
    <property type="match status" value="1"/>
</dbReference>
<dbReference type="HAMAP" id="MF_00274">
    <property type="entry name" value="DNA_YbaB_EbfC"/>
    <property type="match status" value="1"/>
</dbReference>
<protein>
    <recommendedName>
        <fullName evidence="2">Nucleoid-associated protein Pla175_50040</fullName>
    </recommendedName>
</protein>
<proteinExistence type="inferred from homology"/>